<name>A0A6G1S8U1_9ACAR</name>
<gene>
    <name evidence="15" type="primary">hook2</name>
    <name evidence="15" type="ORF">g.15320</name>
</gene>
<feature type="coiled-coil region" evidence="12">
    <location>
        <begin position="579"/>
        <end position="642"/>
    </location>
</feature>
<dbReference type="AlphaFoldDB" id="A0A6G1S8U1"/>
<evidence type="ECO:0000256" key="10">
    <source>
        <dbReference type="ARBA" id="ARBA00023054"/>
    </source>
</evidence>
<dbReference type="GO" id="GO:0008017">
    <property type="term" value="F:microtubule binding"/>
    <property type="evidence" value="ECO:0007669"/>
    <property type="project" value="InterPro"/>
</dbReference>
<dbReference type="GO" id="GO:0005768">
    <property type="term" value="C:endosome"/>
    <property type="evidence" value="ECO:0007669"/>
    <property type="project" value="UniProtKB-SubCell"/>
</dbReference>
<dbReference type="InterPro" id="IPR036872">
    <property type="entry name" value="CH_dom_sf"/>
</dbReference>
<dbReference type="EMBL" id="GGYP01002037">
    <property type="protein sequence ID" value="MDE46808.1"/>
    <property type="molecule type" value="Transcribed_RNA"/>
</dbReference>
<dbReference type="Gene3D" id="1.10.418.10">
    <property type="entry name" value="Calponin-like domain"/>
    <property type="match status" value="1"/>
</dbReference>
<reference evidence="15" key="1">
    <citation type="submission" date="2018-10" db="EMBL/GenBank/DDBJ databases">
        <title>Transcriptome assembly of Aceria tosichella (Wheat curl mite) Type 2.</title>
        <authorList>
            <person name="Scully E.D."/>
            <person name="Geib S.M."/>
            <person name="Palmer N.A."/>
            <person name="Gupta A.K."/>
            <person name="Sarath G."/>
            <person name="Tatineni S."/>
        </authorList>
    </citation>
    <scope>NUCLEOTIDE SEQUENCE</scope>
    <source>
        <strain evidence="15">LincolnNE</strain>
    </source>
</reference>
<evidence type="ECO:0000259" key="14">
    <source>
        <dbReference type="PROSITE" id="PS50021"/>
    </source>
</evidence>
<dbReference type="InterPro" id="IPR008636">
    <property type="entry name" value="Hook_C"/>
</dbReference>
<comment type="similarity">
    <text evidence="3">Belongs to the hook family.</text>
</comment>
<feature type="compositionally biased region" description="Polar residues" evidence="13">
    <location>
        <begin position="190"/>
        <end position="209"/>
    </location>
</feature>
<comment type="subunit">
    <text evidence="4">Homodimer. Interacts with microtubules via its N-terminus.</text>
</comment>
<keyword evidence="11" id="KW-0206">Cytoskeleton</keyword>
<evidence type="ECO:0000256" key="7">
    <source>
        <dbReference type="ARBA" id="ARBA00022583"/>
    </source>
</evidence>
<keyword evidence="8" id="KW-0493">Microtubule</keyword>
<organism evidence="15">
    <name type="scientific">Aceria tosichella</name>
    <name type="common">wheat curl mite</name>
    <dbReference type="NCBI Taxonomy" id="561515"/>
    <lineage>
        <taxon>Eukaryota</taxon>
        <taxon>Metazoa</taxon>
        <taxon>Ecdysozoa</taxon>
        <taxon>Arthropoda</taxon>
        <taxon>Chelicerata</taxon>
        <taxon>Arachnida</taxon>
        <taxon>Acari</taxon>
        <taxon>Acariformes</taxon>
        <taxon>Trombidiformes</taxon>
        <taxon>Prostigmata</taxon>
        <taxon>Eupodina</taxon>
        <taxon>Eriophyoidea</taxon>
        <taxon>Eriophyidae</taxon>
        <taxon>Eriophyinae</taxon>
        <taxon>Aceriini</taxon>
        <taxon>Aceria</taxon>
    </lineage>
</organism>
<feature type="domain" description="Calponin-homology (CH)" evidence="14">
    <location>
        <begin position="1"/>
        <end position="125"/>
    </location>
</feature>
<evidence type="ECO:0000256" key="2">
    <source>
        <dbReference type="ARBA" id="ARBA00004245"/>
    </source>
</evidence>
<evidence type="ECO:0000313" key="15">
    <source>
        <dbReference type="EMBL" id="MDE46808.1"/>
    </source>
</evidence>
<dbReference type="Pfam" id="PF05622">
    <property type="entry name" value="HOOK"/>
    <property type="match status" value="2"/>
</dbReference>
<dbReference type="GO" id="GO:0006897">
    <property type="term" value="P:endocytosis"/>
    <property type="evidence" value="ECO:0007669"/>
    <property type="project" value="UniProtKB-KW"/>
</dbReference>
<comment type="subcellular location">
    <subcellularLocation>
        <location evidence="2">Cytoplasm</location>
        <location evidence="2">Cytoskeleton</location>
    </subcellularLocation>
    <subcellularLocation>
        <location evidence="1">Endosome</location>
    </subcellularLocation>
</comment>
<sequence>MTPNSSLLQWLATFQLGGRPAVELKSDAYYNLADGYVCARILNQISPIYFTDKWLEGIKPVAPNGSWRLRVSNLNRILQKIHDYTSDLRSSQFMLDAINPDVTVIAQNFEPDQICRLIQLILFCAINCDKKQDYIEKIRDLPTQVKQDIKEAIEELLVKNNVDNQQSSKAANNPVGNESTVISNKDEPKNSSQRLDTSNTQSSAFSSPARTFANRGSARNDSLYSDTTRRNESGQLNISSRSFLNESHETVDEVRKKLNEAILIKDEKAQACHDLEIRLKQLQLERDQLLHENEKLISERTNVNIKSTPNSRRQSGTHRDLELPNLALKLDSASSRTKLEDDGQISQEFLLSQNRKLQTELQRVKEELIRVEAEKEDHRLKSNLLKEDLDRITMRHEELRNKAEQAKRLQDELDEHRHITEKVISYEAMVENLVKKNNDMKKELKNLEEKNLVHVQNIVRLEEENQQLTSTVSQIEIYRRQLNDAQIKLSQEAHRADQAEVELTRLAEKLKATKRENEQLYEATNQLMRNSSSSKEQKGQILGHDKVFESVNFKDSPATKNIDNDQVIDEDISSIPSTALELKERIARLEMENQLLKAKVASKTDASKVVLGGLLEEATEKCKRLESENQQVRKRMLLLESKLRDVMNPDEQPTTSAANMIQDSSSDNVLSLMKRVEELQRLLYQREQELRDAEARYKKNIDKAKEVMKALNNNQSINSSLHPSCMSSASFNTSSLDEVNALKLQLREREERLIELERDFFEFKKLKEVHERLILSAFYGLTTPMQWKNVEKRLERTTLTSPSGNVNPHISKHH</sequence>
<evidence type="ECO:0000256" key="5">
    <source>
        <dbReference type="ARBA" id="ARBA00018971"/>
    </source>
</evidence>
<feature type="coiled-coil region" evidence="12">
    <location>
        <begin position="265"/>
        <end position="299"/>
    </location>
</feature>
<dbReference type="GO" id="GO:0005874">
    <property type="term" value="C:microtubule"/>
    <property type="evidence" value="ECO:0007669"/>
    <property type="project" value="UniProtKB-KW"/>
</dbReference>
<feature type="coiled-coil region" evidence="12">
    <location>
        <begin position="347"/>
        <end position="530"/>
    </location>
</feature>
<dbReference type="GO" id="GO:0031122">
    <property type="term" value="P:cytoplasmic microtubule organization"/>
    <property type="evidence" value="ECO:0007669"/>
    <property type="project" value="InterPro"/>
</dbReference>
<keyword evidence="9" id="KW-0967">Endosome</keyword>
<feature type="compositionally biased region" description="Polar residues" evidence="13">
    <location>
        <begin position="217"/>
        <end position="226"/>
    </location>
</feature>
<dbReference type="PANTHER" id="PTHR18947">
    <property type="entry name" value="HOOK PROTEINS"/>
    <property type="match status" value="1"/>
</dbReference>
<feature type="region of interest" description="Disordered" evidence="13">
    <location>
        <begin position="164"/>
        <end position="241"/>
    </location>
</feature>
<accession>A0A6G1S8U1</accession>
<proteinExistence type="inferred from homology"/>
<evidence type="ECO:0000256" key="12">
    <source>
        <dbReference type="SAM" id="Coils"/>
    </source>
</evidence>
<dbReference type="GO" id="GO:0030705">
    <property type="term" value="P:cytoskeleton-dependent intracellular transport"/>
    <property type="evidence" value="ECO:0007669"/>
    <property type="project" value="InterPro"/>
</dbReference>
<dbReference type="Pfam" id="PF19047">
    <property type="entry name" value="HOOK_N"/>
    <property type="match status" value="1"/>
</dbReference>
<dbReference type="GO" id="GO:0051959">
    <property type="term" value="F:dynein light intermediate chain binding"/>
    <property type="evidence" value="ECO:0007669"/>
    <property type="project" value="TreeGrafter"/>
</dbReference>
<evidence type="ECO:0000256" key="1">
    <source>
        <dbReference type="ARBA" id="ARBA00004177"/>
    </source>
</evidence>
<dbReference type="GO" id="GO:0005813">
    <property type="term" value="C:centrosome"/>
    <property type="evidence" value="ECO:0007669"/>
    <property type="project" value="TreeGrafter"/>
</dbReference>
<dbReference type="PANTHER" id="PTHR18947:SF39">
    <property type="entry name" value="PROTEIN HOOK"/>
    <property type="match status" value="1"/>
</dbReference>
<dbReference type="SUPFAM" id="SSF116907">
    <property type="entry name" value="Hook domain"/>
    <property type="match status" value="1"/>
</dbReference>
<evidence type="ECO:0000256" key="8">
    <source>
        <dbReference type="ARBA" id="ARBA00022701"/>
    </source>
</evidence>
<evidence type="ECO:0000256" key="11">
    <source>
        <dbReference type="ARBA" id="ARBA00023212"/>
    </source>
</evidence>
<dbReference type="PROSITE" id="PS50021">
    <property type="entry name" value="CH"/>
    <property type="match status" value="1"/>
</dbReference>
<evidence type="ECO:0000256" key="4">
    <source>
        <dbReference type="ARBA" id="ARBA00011241"/>
    </source>
</evidence>
<dbReference type="FunFam" id="1.10.418.10:FF:000024">
    <property type="entry name" value="Hook homolog 3 (Drosophila)"/>
    <property type="match status" value="1"/>
</dbReference>
<evidence type="ECO:0000256" key="13">
    <source>
        <dbReference type="SAM" id="MobiDB-lite"/>
    </source>
</evidence>
<protein>
    <recommendedName>
        <fullName evidence="5">Protein hook</fullName>
    </recommendedName>
</protein>
<keyword evidence="6" id="KW-0963">Cytoplasm</keyword>
<dbReference type="InterPro" id="IPR043936">
    <property type="entry name" value="HOOK_N"/>
</dbReference>
<feature type="coiled-coil region" evidence="12">
    <location>
        <begin position="676"/>
        <end position="714"/>
    </location>
</feature>
<evidence type="ECO:0000256" key="9">
    <source>
        <dbReference type="ARBA" id="ARBA00022753"/>
    </source>
</evidence>
<evidence type="ECO:0000256" key="6">
    <source>
        <dbReference type="ARBA" id="ARBA00022490"/>
    </source>
</evidence>
<dbReference type="InterPro" id="IPR001715">
    <property type="entry name" value="CH_dom"/>
</dbReference>
<keyword evidence="7" id="KW-0254">Endocytosis</keyword>
<feature type="compositionally biased region" description="Polar residues" evidence="13">
    <location>
        <begin position="164"/>
        <end position="183"/>
    </location>
</feature>
<keyword evidence="10 12" id="KW-0175">Coiled coil</keyword>
<evidence type="ECO:0000256" key="3">
    <source>
        <dbReference type="ARBA" id="ARBA00006946"/>
    </source>
</evidence>